<reference evidence="16" key="1">
    <citation type="journal article" date="2009" name="Science">
        <title>The B73 maize genome: complexity, diversity, and dynamics.</title>
        <authorList>
            <person name="Schnable P.S."/>
            <person name="Ware D."/>
            <person name="Fulton R.S."/>
            <person name="Stein J.C."/>
            <person name="Wei F."/>
            <person name="Pasternak S."/>
            <person name="Liang C."/>
            <person name="Zhang J."/>
            <person name="Fulton L."/>
            <person name="Graves T.A."/>
            <person name="Minx P."/>
            <person name="Reily A.D."/>
            <person name="Courtney L."/>
            <person name="Kruchowski S.S."/>
            <person name="Tomlinson C."/>
            <person name="Strong C."/>
            <person name="Delehaunty K."/>
            <person name="Fronick C."/>
            <person name="Courtney B."/>
            <person name="Rock S.M."/>
            <person name="Belter E."/>
            <person name="Du F."/>
            <person name="Kim K."/>
            <person name="Abbott R.M."/>
            <person name="Cotton M."/>
            <person name="Levy A."/>
            <person name="Marchetto P."/>
            <person name="Ochoa K."/>
            <person name="Jackson S.M."/>
            <person name="Gillam B."/>
            <person name="Chen W."/>
            <person name="Yan L."/>
            <person name="Higginbotham J."/>
            <person name="Cardenas M."/>
            <person name="Waligorski J."/>
            <person name="Applebaum E."/>
            <person name="Phelps L."/>
            <person name="Falcone J."/>
            <person name="Kanchi K."/>
            <person name="Thane T."/>
            <person name="Scimone A."/>
            <person name="Thane N."/>
            <person name="Henke J."/>
            <person name="Wang T."/>
            <person name="Ruppert J."/>
            <person name="Shah N."/>
            <person name="Rotter K."/>
            <person name="Hodges J."/>
            <person name="Ingenthron E."/>
            <person name="Cordes M."/>
            <person name="Kohlberg S."/>
            <person name="Sgro J."/>
            <person name="Delgado B."/>
            <person name="Mead K."/>
            <person name="Chinwalla A."/>
            <person name="Leonard S."/>
            <person name="Crouse K."/>
            <person name="Collura K."/>
            <person name="Kudrna D."/>
            <person name="Currie J."/>
            <person name="He R."/>
            <person name="Angelova A."/>
            <person name="Rajasekar S."/>
            <person name="Mueller T."/>
            <person name="Lomeli R."/>
            <person name="Scara G."/>
            <person name="Ko A."/>
            <person name="Delaney K."/>
            <person name="Wissotski M."/>
            <person name="Lopez G."/>
            <person name="Campos D."/>
            <person name="Braidotti M."/>
            <person name="Ashley E."/>
            <person name="Golser W."/>
            <person name="Kim H."/>
            <person name="Lee S."/>
            <person name="Lin J."/>
            <person name="Dujmic Z."/>
            <person name="Kim W."/>
            <person name="Talag J."/>
            <person name="Zuccolo A."/>
            <person name="Fan C."/>
            <person name="Sebastian A."/>
            <person name="Kramer M."/>
            <person name="Spiegel L."/>
            <person name="Nascimento L."/>
            <person name="Zutavern T."/>
            <person name="Miller B."/>
            <person name="Ambroise C."/>
            <person name="Muller S."/>
            <person name="Spooner W."/>
            <person name="Narechania A."/>
            <person name="Ren L."/>
            <person name="Wei S."/>
            <person name="Kumari S."/>
            <person name="Faga B."/>
            <person name="Levy M.J."/>
            <person name="McMahan L."/>
            <person name="Van Buren P."/>
            <person name="Vaughn M.W."/>
            <person name="Ying K."/>
            <person name="Yeh C.-T."/>
            <person name="Emrich S.J."/>
            <person name="Jia Y."/>
            <person name="Kalyanaraman A."/>
            <person name="Hsia A.-P."/>
            <person name="Barbazuk W.B."/>
            <person name="Baucom R.S."/>
            <person name="Brutnell T.P."/>
            <person name="Carpita N.C."/>
            <person name="Chaparro C."/>
            <person name="Chia J.-M."/>
            <person name="Deragon J.-M."/>
            <person name="Estill J.C."/>
            <person name="Fu Y."/>
            <person name="Jeddeloh J.A."/>
            <person name="Han Y."/>
            <person name="Lee H."/>
            <person name="Li P."/>
            <person name="Lisch D.R."/>
            <person name="Liu S."/>
            <person name="Liu Z."/>
            <person name="Nagel D.H."/>
            <person name="McCann M.C."/>
            <person name="SanMiguel P."/>
            <person name="Myers A.M."/>
            <person name="Nettleton D."/>
            <person name="Nguyen J."/>
            <person name="Penning B.W."/>
            <person name="Ponnala L."/>
            <person name="Schneider K.L."/>
            <person name="Schwartz D.C."/>
            <person name="Sharma A."/>
            <person name="Soderlund C."/>
            <person name="Springer N.M."/>
            <person name="Sun Q."/>
            <person name="Wang H."/>
            <person name="Waterman M."/>
            <person name="Westerman R."/>
            <person name="Wolfgruber T.K."/>
            <person name="Yang L."/>
            <person name="Yu Y."/>
            <person name="Zhang L."/>
            <person name="Zhou S."/>
            <person name="Zhu Q."/>
            <person name="Bennetzen J.L."/>
            <person name="Dawe R.K."/>
            <person name="Jiang J."/>
            <person name="Jiang N."/>
            <person name="Presting G.G."/>
            <person name="Wessler S.R."/>
            <person name="Aluru S."/>
            <person name="Martienssen R.A."/>
            <person name="Clifton S.W."/>
            <person name="McCombie W.R."/>
            <person name="Wing R.A."/>
            <person name="Wilson R.K."/>
        </authorList>
    </citation>
    <scope>NUCLEOTIDE SEQUENCE [LARGE SCALE GENOMIC DNA]</scope>
    <source>
        <strain evidence="16">cv. B73</strain>
    </source>
</reference>
<dbReference type="InterPro" id="IPR009057">
    <property type="entry name" value="Homeodomain-like_sf"/>
</dbReference>
<evidence type="ECO:0008006" key="18">
    <source>
        <dbReference type="Google" id="ProtNLM"/>
    </source>
</evidence>
<dbReference type="Gene3D" id="1.10.10.60">
    <property type="entry name" value="Homeodomain-like"/>
    <property type="match status" value="1"/>
</dbReference>
<evidence type="ECO:0000256" key="6">
    <source>
        <dbReference type="ARBA" id="ARBA00023155"/>
    </source>
</evidence>
<dbReference type="SMART" id="SM00234">
    <property type="entry name" value="START"/>
    <property type="match status" value="1"/>
</dbReference>
<dbReference type="GO" id="GO:0008289">
    <property type="term" value="F:lipid binding"/>
    <property type="evidence" value="ECO:0007669"/>
    <property type="project" value="InterPro"/>
</dbReference>
<evidence type="ECO:0000256" key="8">
    <source>
        <dbReference type="ARBA" id="ARBA00023242"/>
    </source>
</evidence>
<evidence type="ECO:0000256" key="1">
    <source>
        <dbReference type="ARBA" id="ARBA00004123"/>
    </source>
</evidence>
<dbReference type="OrthoDB" id="6159439at2759"/>
<keyword evidence="6 9" id="KW-0371">Homeobox</keyword>
<comment type="similarity">
    <text evidence="2">Belongs to the HD-ZIP homeobox family. Class IV subfamily.</text>
</comment>
<dbReference type="InterPro" id="IPR023393">
    <property type="entry name" value="START-like_dom_sf"/>
</dbReference>
<dbReference type="SUPFAM" id="SSF55961">
    <property type="entry name" value="Bet v1-like"/>
    <property type="match status" value="2"/>
</dbReference>
<feature type="region of interest" description="Disordered" evidence="12">
    <location>
        <begin position="49"/>
        <end position="113"/>
    </location>
</feature>
<dbReference type="RefSeq" id="XP_020400772.1">
    <property type="nucleotide sequence ID" value="XM_020545183.3"/>
</dbReference>
<evidence type="ECO:0000256" key="5">
    <source>
        <dbReference type="ARBA" id="ARBA00023125"/>
    </source>
</evidence>
<dbReference type="Pfam" id="PF01852">
    <property type="entry name" value="START"/>
    <property type="match status" value="1"/>
</dbReference>
<dbReference type="InterPro" id="IPR002913">
    <property type="entry name" value="START_lipid-bd_dom"/>
</dbReference>
<dbReference type="GO" id="GO:0030154">
    <property type="term" value="P:cell differentiation"/>
    <property type="evidence" value="ECO:0007669"/>
    <property type="project" value="UniProtKB-ARBA"/>
</dbReference>
<evidence type="ECO:0000256" key="12">
    <source>
        <dbReference type="SAM" id="MobiDB-lite"/>
    </source>
</evidence>
<name>A0A804RI65_MAIZE</name>
<keyword evidence="16" id="KW-1185">Reference proteome</keyword>
<evidence type="ECO:0000259" key="14">
    <source>
        <dbReference type="PROSITE" id="PS50848"/>
    </source>
</evidence>
<dbReference type="GeneID" id="100383453"/>
<evidence type="ECO:0000256" key="3">
    <source>
        <dbReference type="ARBA" id="ARBA00023015"/>
    </source>
</evidence>
<dbReference type="Pfam" id="PF25797">
    <property type="entry name" value="PDF2_C"/>
    <property type="match status" value="1"/>
</dbReference>
<gene>
    <name evidence="15" type="primary">LOC100383453</name>
</gene>
<proteinExistence type="evidence at protein level"/>
<dbReference type="Proteomes" id="UP000007305">
    <property type="component" value="Chromosome 10"/>
</dbReference>
<protein>
    <recommendedName>
        <fullName evidence="18">Homeodomain leucine zipper family IV protein</fullName>
    </recommendedName>
</protein>
<dbReference type="EnsemblPlants" id="Zm00001eb431350_T002">
    <property type="protein sequence ID" value="Zm00001eb431350_P002"/>
    <property type="gene ID" value="Zm00001eb431350"/>
</dbReference>
<feature type="domain" description="Homeobox" evidence="13">
    <location>
        <begin position="101"/>
        <end position="161"/>
    </location>
</feature>
<evidence type="ECO:0000256" key="7">
    <source>
        <dbReference type="ARBA" id="ARBA00023163"/>
    </source>
</evidence>
<reference evidence="15" key="3">
    <citation type="submission" date="2021-05" db="UniProtKB">
        <authorList>
            <consortium name="EnsemblPlants"/>
        </authorList>
    </citation>
    <scope>IDENTIFICATION</scope>
    <source>
        <strain evidence="15">cv. B73</strain>
    </source>
</reference>
<keyword evidence="5 9" id="KW-0238">DNA-binding</keyword>
<dbReference type="FunFam" id="3.30.530.20:FF:000026">
    <property type="entry name" value="Homeobox-leucine zipper protein GLABRA 2"/>
    <property type="match status" value="1"/>
</dbReference>
<evidence type="ECO:0000313" key="16">
    <source>
        <dbReference type="Proteomes" id="UP000007305"/>
    </source>
</evidence>
<feature type="compositionally biased region" description="Basic residues" evidence="12">
    <location>
        <begin position="101"/>
        <end position="112"/>
    </location>
</feature>
<dbReference type="CDD" id="cd00086">
    <property type="entry name" value="homeodomain"/>
    <property type="match status" value="1"/>
</dbReference>
<dbReference type="InterPro" id="IPR042160">
    <property type="entry name" value="HD-Zip_IV"/>
</dbReference>
<evidence type="ECO:0000313" key="15">
    <source>
        <dbReference type="EnsemblPlants" id="Zm00001eb431350_P002"/>
    </source>
</evidence>
<dbReference type="PANTHER" id="PTHR45654:SF77">
    <property type="entry name" value="HOMEOBOX-LEUCINE ZIPPER PROTEIN MERISTEM L1"/>
    <property type="match status" value="1"/>
</dbReference>
<evidence type="ECO:0000256" key="9">
    <source>
        <dbReference type="PROSITE-ProRule" id="PRU00108"/>
    </source>
</evidence>
<dbReference type="InterPro" id="IPR017970">
    <property type="entry name" value="Homeobox_CS"/>
</dbReference>
<evidence type="ECO:0000256" key="11">
    <source>
        <dbReference type="SAM" id="Coils"/>
    </source>
</evidence>
<keyword evidence="3" id="KW-0805">Transcription regulation</keyword>
<dbReference type="FunFam" id="1.10.10.60:FF:000229">
    <property type="entry name" value="Homeobox-leucine zipper protein HDG1"/>
    <property type="match status" value="1"/>
</dbReference>
<dbReference type="Pfam" id="PF00046">
    <property type="entry name" value="Homeodomain"/>
    <property type="match status" value="1"/>
</dbReference>
<dbReference type="GO" id="GO:0000981">
    <property type="term" value="F:DNA-binding transcription factor activity, RNA polymerase II-specific"/>
    <property type="evidence" value="ECO:0007669"/>
    <property type="project" value="InterPro"/>
</dbReference>
<dbReference type="InterPro" id="IPR001356">
    <property type="entry name" value="HD"/>
</dbReference>
<keyword evidence="17" id="KW-1267">Proteomics identification</keyword>
<feature type="DNA-binding region" description="Homeobox" evidence="9">
    <location>
        <begin position="103"/>
        <end position="162"/>
    </location>
</feature>
<feature type="coiled-coil region" evidence="11">
    <location>
        <begin position="160"/>
        <end position="187"/>
    </location>
</feature>
<evidence type="ECO:0000259" key="13">
    <source>
        <dbReference type="PROSITE" id="PS50071"/>
    </source>
</evidence>
<dbReference type="AlphaFoldDB" id="A0A804RI65"/>
<keyword evidence="8 9" id="KW-0539">Nucleus</keyword>
<dbReference type="PROSITE" id="PS50071">
    <property type="entry name" value="HOMEOBOX_2"/>
    <property type="match status" value="1"/>
</dbReference>
<dbReference type="PROSITE" id="PS00027">
    <property type="entry name" value="HOMEOBOX_1"/>
    <property type="match status" value="1"/>
</dbReference>
<keyword evidence="4 11" id="KW-0175">Coiled coil</keyword>
<dbReference type="CDD" id="cd08875">
    <property type="entry name" value="START_ArGLABRA2_like"/>
    <property type="match status" value="1"/>
</dbReference>
<keyword evidence="7" id="KW-0804">Transcription</keyword>
<dbReference type="Gene3D" id="3.30.530.20">
    <property type="match status" value="1"/>
</dbReference>
<evidence type="ECO:0000256" key="4">
    <source>
        <dbReference type="ARBA" id="ARBA00023054"/>
    </source>
</evidence>
<organism evidence="15 16">
    <name type="scientific">Zea mays</name>
    <name type="common">Maize</name>
    <dbReference type="NCBI Taxonomy" id="4577"/>
    <lineage>
        <taxon>Eukaryota</taxon>
        <taxon>Viridiplantae</taxon>
        <taxon>Streptophyta</taxon>
        <taxon>Embryophyta</taxon>
        <taxon>Tracheophyta</taxon>
        <taxon>Spermatophyta</taxon>
        <taxon>Magnoliopsida</taxon>
        <taxon>Liliopsida</taxon>
        <taxon>Poales</taxon>
        <taxon>Poaceae</taxon>
        <taxon>PACMAD clade</taxon>
        <taxon>Panicoideae</taxon>
        <taxon>Andropogonodae</taxon>
        <taxon>Andropogoneae</taxon>
        <taxon>Tripsacinae</taxon>
        <taxon>Zea</taxon>
    </lineage>
</organism>
<dbReference type="GO" id="GO:0003677">
    <property type="term" value="F:DNA binding"/>
    <property type="evidence" value="ECO:0007669"/>
    <property type="project" value="UniProtKB-UniRule"/>
</dbReference>
<evidence type="ECO:0000256" key="10">
    <source>
        <dbReference type="RuleBase" id="RU000682"/>
    </source>
</evidence>
<sequence length="801" mass="86056">MDGPSAWQEGRLPSLLQVPDLTNRSTQPNLLLDNQQLQLLQQQHLLDQIPATTAESGDNMGRGGGGVSDPLLGDEFESKSGSENVDGGVSVDELQDPNQRPSKKKRYHRHTQHQIQELEAFFKECPHPDDKQRKELSRELGLEPLQVKFWFQNKRTQMKNHHERQENSQLRSENEKLRAENMRYKEALSSASCPSCGGPAALGEMSFDEHHLRVENARLREEVDRISSIAAKYVGRPMVPFPVLSSPLAGAGARAPALPPLDMAPPYGAAADMFGGGGVVAAAGAAGAGDLLLRGAAVQSDADKPMIVELAVAAMEELVRMAQLDEPLWNAPAGLDGSAEEETLNEEEYARLFPGGLGPKPYGLNSEASRDSAVVIMTHANLVEILMDVNQYAAVFSSIVSRAATLEVLSTGVAGNYNGALQVMSVEFQVPSPLVPTRESYFVRYCKQNADGTWAVVDVSLDGLRPGAVLKCRRRPSGCLIQEMPNGYSKVTWVEHVEVDDRSVHSIYKLLVSSGLAFGARRWVGTLDRQCERLASVMASNIPTSDIGVITSAEGRKSMLKLAERMVMSFCGGVTASAAHQWTTLSGSGAEDVRVMTRKSVDDPGRPPGIVLNAATSFWLPVPPKRVFDFLRDESSRSEWDILSNGGVVQEMAHIANGRDHGNCVSLLRVNSTNSNQSSMLILQESCTDMSGSYVIYAPVDVVAMNVVLNGGDPDYVALLPSGFAILPDGPSSGSSSMLQGDGGVGSGGSLLTVAFQILVDSVPTAKISLGSVATVNSLIACTVERIKAAVISGQSNPQQQ</sequence>
<feature type="region of interest" description="Disordered" evidence="12">
    <location>
        <begin position="1"/>
        <end position="20"/>
    </location>
</feature>
<accession>A0A804RI65</accession>
<reference evidence="15" key="2">
    <citation type="submission" date="2019-07" db="EMBL/GenBank/DDBJ databases">
        <authorList>
            <person name="Seetharam A."/>
            <person name="Woodhouse M."/>
            <person name="Cannon E."/>
        </authorList>
    </citation>
    <scope>NUCLEOTIDE SEQUENCE [LARGE SCALE GENOMIC DNA]</scope>
    <source>
        <strain evidence="15">cv. B73</strain>
    </source>
</reference>
<dbReference type="PANTHER" id="PTHR45654">
    <property type="entry name" value="HOMEOBOX-LEUCINE ZIPPER PROTEIN MERISTEM L1"/>
    <property type="match status" value="1"/>
</dbReference>
<dbReference type="SMART" id="SM00389">
    <property type="entry name" value="HOX"/>
    <property type="match status" value="1"/>
</dbReference>
<dbReference type="PROSITE" id="PS50848">
    <property type="entry name" value="START"/>
    <property type="match status" value="1"/>
</dbReference>
<feature type="domain" description="START" evidence="14">
    <location>
        <begin position="300"/>
        <end position="536"/>
    </location>
</feature>
<evidence type="ECO:0007829" key="17">
    <source>
        <dbReference type="PeptideAtlas" id="A0A804RI65"/>
    </source>
</evidence>
<dbReference type="SUPFAM" id="SSF46689">
    <property type="entry name" value="Homeodomain-like"/>
    <property type="match status" value="1"/>
</dbReference>
<dbReference type="InterPro" id="IPR057993">
    <property type="entry name" value="HD-Zip_IV_C"/>
</dbReference>
<evidence type="ECO:0000256" key="2">
    <source>
        <dbReference type="ARBA" id="ARBA00006789"/>
    </source>
</evidence>
<dbReference type="GO" id="GO:0005634">
    <property type="term" value="C:nucleus"/>
    <property type="evidence" value="ECO:0007669"/>
    <property type="project" value="UniProtKB-SubCell"/>
</dbReference>
<comment type="subcellular location">
    <subcellularLocation>
        <location evidence="1 9 10">Nucleus</location>
    </subcellularLocation>
</comment>
<dbReference type="Gramene" id="Zm00001eb431350_T002">
    <property type="protein sequence ID" value="Zm00001eb431350_P002"/>
    <property type="gene ID" value="Zm00001eb431350"/>
</dbReference>